<feature type="signal peptide" evidence="3">
    <location>
        <begin position="1"/>
        <end position="19"/>
    </location>
</feature>
<evidence type="ECO:0000313" key="6">
    <source>
        <dbReference type="Proteomes" id="UP000823641"/>
    </source>
</evidence>
<feature type="domain" description="Calcineurin-like phosphoesterase" evidence="4">
    <location>
        <begin position="33"/>
        <end position="142"/>
    </location>
</feature>
<dbReference type="SUPFAM" id="SSF56300">
    <property type="entry name" value="Metallo-dependent phosphatases"/>
    <property type="match status" value="1"/>
</dbReference>
<dbReference type="Proteomes" id="UP000823641">
    <property type="component" value="Unassembled WGS sequence"/>
</dbReference>
<evidence type="ECO:0000256" key="2">
    <source>
        <dbReference type="ARBA" id="ARBA00022801"/>
    </source>
</evidence>
<dbReference type="GO" id="GO:0016787">
    <property type="term" value="F:hydrolase activity"/>
    <property type="evidence" value="ECO:0007669"/>
    <property type="project" value="UniProtKB-KW"/>
</dbReference>
<gene>
    <name evidence="5" type="ORF">IAA73_06135</name>
</gene>
<dbReference type="Pfam" id="PF00149">
    <property type="entry name" value="Metallophos"/>
    <property type="match status" value="1"/>
</dbReference>
<keyword evidence="2" id="KW-0378">Hydrolase</keyword>
<dbReference type="AlphaFoldDB" id="A0A9D9HUC6"/>
<sequence>MKRFFLMVVLPLLAIGALAQIQVPQLNEDTCFTFLLANDLGRNGYYDQKPIAELMGELAAEIDVEFVAAAGDVHHFEGIVSTQDPLWLTNYEQVYSHPELMIPWYPILGNHEYRGNTQAVIDYSKVSRRWEMPARYYTKEFNVNGKESVLLVFIDTPPLIDKYRED</sequence>
<dbReference type="PANTHER" id="PTHR10161">
    <property type="entry name" value="TARTRATE-RESISTANT ACID PHOSPHATASE TYPE 5"/>
    <property type="match status" value="1"/>
</dbReference>
<feature type="chain" id="PRO_5039506634" evidence="3">
    <location>
        <begin position="20"/>
        <end position="166"/>
    </location>
</feature>
<dbReference type="Gene3D" id="3.60.21.10">
    <property type="match status" value="1"/>
</dbReference>
<dbReference type="InterPro" id="IPR004843">
    <property type="entry name" value="Calcineurin-like_PHP"/>
</dbReference>
<reference evidence="5" key="2">
    <citation type="journal article" date="2021" name="PeerJ">
        <title>Extensive microbial diversity within the chicken gut microbiome revealed by metagenomics and culture.</title>
        <authorList>
            <person name="Gilroy R."/>
            <person name="Ravi A."/>
            <person name="Getino M."/>
            <person name="Pursley I."/>
            <person name="Horton D.L."/>
            <person name="Alikhan N.F."/>
            <person name="Baker D."/>
            <person name="Gharbi K."/>
            <person name="Hall N."/>
            <person name="Watson M."/>
            <person name="Adriaenssens E.M."/>
            <person name="Foster-Nyarko E."/>
            <person name="Jarju S."/>
            <person name="Secka A."/>
            <person name="Antonio M."/>
            <person name="Oren A."/>
            <person name="Chaudhuri R.R."/>
            <person name="La Ragione R."/>
            <person name="Hildebrand F."/>
            <person name="Pallen M.J."/>
        </authorList>
    </citation>
    <scope>NUCLEOTIDE SEQUENCE</scope>
    <source>
        <strain evidence="5">G3-3990</strain>
    </source>
</reference>
<accession>A0A9D9HUC6</accession>
<reference evidence="5" key="1">
    <citation type="submission" date="2020-10" db="EMBL/GenBank/DDBJ databases">
        <authorList>
            <person name="Gilroy R."/>
        </authorList>
    </citation>
    <scope>NUCLEOTIDE SEQUENCE</scope>
    <source>
        <strain evidence="5">G3-3990</strain>
    </source>
</reference>
<proteinExistence type="predicted"/>
<evidence type="ECO:0000259" key="4">
    <source>
        <dbReference type="Pfam" id="PF00149"/>
    </source>
</evidence>
<evidence type="ECO:0000313" key="5">
    <source>
        <dbReference type="EMBL" id="MBO8459894.1"/>
    </source>
</evidence>
<feature type="non-terminal residue" evidence="5">
    <location>
        <position position="166"/>
    </location>
</feature>
<dbReference type="InterPro" id="IPR029052">
    <property type="entry name" value="Metallo-depent_PP-like"/>
</dbReference>
<comment type="caution">
    <text evidence="5">The sequence shown here is derived from an EMBL/GenBank/DDBJ whole genome shotgun (WGS) entry which is preliminary data.</text>
</comment>
<evidence type="ECO:0000256" key="3">
    <source>
        <dbReference type="SAM" id="SignalP"/>
    </source>
</evidence>
<name>A0A9D9HUC6_9BACT</name>
<keyword evidence="1 3" id="KW-0732">Signal</keyword>
<organism evidence="5 6">
    <name type="scientific">Candidatus Gallipaludibacter merdavium</name>
    <dbReference type="NCBI Taxonomy" id="2840839"/>
    <lineage>
        <taxon>Bacteria</taxon>
        <taxon>Pseudomonadati</taxon>
        <taxon>Bacteroidota</taxon>
        <taxon>Bacteroidia</taxon>
        <taxon>Bacteroidales</taxon>
        <taxon>Candidatus Gallipaludibacter</taxon>
    </lineage>
</organism>
<dbReference type="InterPro" id="IPR051558">
    <property type="entry name" value="Metallophosphoesterase_PAP"/>
</dbReference>
<dbReference type="EMBL" id="JADIMG010000059">
    <property type="protein sequence ID" value="MBO8459894.1"/>
    <property type="molecule type" value="Genomic_DNA"/>
</dbReference>
<dbReference type="PANTHER" id="PTHR10161:SF14">
    <property type="entry name" value="TARTRATE-RESISTANT ACID PHOSPHATASE TYPE 5"/>
    <property type="match status" value="1"/>
</dbReference>
<protein>
    <submittedName>
        <fullName evidence="5">Metallophosphoesterase</fullName>
    </submittedName>
</protein>
<evidence type="ECO:0000256" key="1">
    <source>
        <dbReference type="ARBA" id="ARBA00022729"/>
    </source>
</evidence>